<sequence length="228" mass="25199">MCSLELALTRRIVLPVNTLGRLLGLVGLIGIVIAGYQTATEPFTDWPAFDTPAKALIAEFSFFTMWSNIVGTFYLLRAGRTPRWLTVDAVSMLVVTGVVYNTLLGGELHGLWAISSPIQHTFMPIAVPLYWLLTIRGRPTFQLSSIIGALGIPVIWSILTFYRGATTGWYPYFFINATNLGLPIALRNMAGVYLGFFILAIVLAFLERLILWLRRRTKTAAAIAASSL</sequence>
<proteinExistence type="predicted"/>
<dbReference type="RefSeq" id="WP_014523602.1">
    <property type="nucleotide sequence ID" value="NC_017945.3"/>
</dbReference>
<organism evidence="2 3">
    <name type="scientific">Corynebacterium pseudotuberculosis 258</name>
    <dbReference type="NCBI Taxonomy" id="1168865"/>
    <lineage>
        <taxon>Bacteria</taxon>
        <taxon>Bacillati</taxon>
        <taxon>Actinomycetota</taxon>
        <taxon>Actinomycetes</taxon>
        <taxon>Mycobacteriales</taxon>
        <taxon>Corynebacteriaceae</taxon>
        <taxon>Corynebacterium</taxon>
    </lineage>
</organism>
<name>A0AAU8Q1B2_CORPS</name>
<evidence type="ECO:0000313" key="2">
    <source>
        <dbReference type="EMBL" id="AFK17412.2"/>
    </source>
</evidence>
<evidence type="ECO:0008006" key="4">
    <source>
        <dbReference type="Google" id="ProtNLM"/>
    </source>
</evidence>
<dbReference type="NCBIfam" id="NF038065">
    <property type="entry name" value="Pr6Pr"/>
    <property type="match status" value="1"/>
</dbReference>
<feature type="transmembrane region" description="Helical" evidence="1">
    <location>
        <begin position="185"/>
        <end position="206"/>
    </location>
</feature>
<keyword evidence="1" id="KW-1133">Transmembrane helix</keyword>
<dbReference type="AlphaFoldDB" id="A0AAU8Q1B2"/>
<accession>A0AAU8Q1B2</accession>
<reference evidence="2 3" key="1">
    <citation type="journal article" date="2013" name="J. Biotechnol.">
        <title>Genome sequence of Corynebacterium pseudotuberculosis biovar equi strain 258 and prediction of antigenic targets to improve biotechnological vaccine production.</title>
        <authorList>
            <person name="Soares S.C."/>
            <person name="Trost E."/>
            <person name="Ramos R.T."/>
            <person name="Carneiro A.R."/>
            <person name="Santos A.R."/>
            <person name="Pinto A.C."/>
            <person name="Barbosa E."/>
            <person name="Aburjaile F."/>
            <person name="Ali A."/>
            <person name="Diniz C.A."/>
            <person name="Hassan S.S."/>
            <person name="Fiaux K."/>
            <person name="Guimaraes L.C."/>
            <person name="Bakhtiar S.M."/>
            <person name="Pereira U."/>
            <person name="Almeida S.S."/>
            <person name="Abreu V.A."/>
            <person name="Rocha F.S."/>
            <person name="Dorella F.A."/>
            <person name="Miyoshi A."/>
            <person name="Silva A."/>
            <person name="Azevedo V."/>
            <person name="Tauch A."/>
        </authorList>
    </citation>
    <scope>NUCLEOTIDE SEQUENCE [LARGE SCALE GENOMIC DNA]</scope>
    <source>
        <strain evidence="2 3">258</strain>
    </source>
</reference>
<keyword evidence="1" id="KW-0812">Transmembrane</keyword>
<evidence type="ECO:0000256" key="1">
    <source>
        <dbReference type="SAM" id="Phobius"/>
    </source>
</evidence>
<keyword evidence="1" id="KW-0472">Membrane</keyword>
<feature type="transmembrane region" description="Helical" evidence="1">
    <location>
        <begin position="110"/>
        <end position="133"/>
    </location>
</feature>
<feature type="transmembrane region" description="Helical" evidence="1">
    <location>
        <begin position="83"/>
        <end position="104"/>
    </location>
</feature>
<dbReference type="Proteomes" id="UP000006465">
    <property type="component" value="Chromosome"/>
</dbReference>
<dbReference type="EMBL" id="CP003540">
    <property type="protein sequence ID" value="AFK17412.2"/>
    <property type="molecule type" value="Genomic_DNA"/>
</dbReference>
<feature type="transmembrane region" description="Helical" evidence="1">
    <location>
        <begin position="145"/>
        <end position="165"/>
    </location>
</feature>
<dbReference type="KEGG" id="coe:CP258_09195"/>
<dbReference type="InterPro" id="IPR049713">
    <property type="entry name" value="Pr6Pr-like"/>
</dbReference>
<protein>
    <recommendedName>
        <fullName evidence="4">Integral membrane protein</fullName>
    </recommendedName>
</protein>
<evidence type="ECO:0000313" key="3">
    <source>
        <dbReference type="Proteomes" id="UP000006465"/>
    </source>
</evidence>
<gene>
    <name evidence="2" type="ORF">CP258_09195</name>
</gene>
<feature type="transmembrane region" description="Helical" evidence="1">
    <location>
        <begin position="56"/>
        <end position="76"/>
    </location>
</feature>
<feature type="transmembrane region" description="Helical" evidence="1">
    <location>
        <begin position="12"/>
        <end position="36"/>
    </location>
</feature>